<keyword evidence="5" id="KW-1185">Reference proteome</keyword>
<dbReference type="OrthoDB" id="2014216at2759"/>
<dbReference type="Pfam" id="PF13673">
    <property type="entry name" value="Acetyltransf_10"/>
    <property type="match status" value="1"/>
</dbReference>
<dbReference type="EC" id="2.3.1.4" evidence="1"/>
<dbReference type="Gene3D" id="3.40.630.30">
    <property type="match status" value="1"/>
</dbReference>
<dbReference type="Proteomes" id="UP000006727">
    <property type="component" value="Chromosome 15"/>
</dbReference>
<evidence type="ECO:0000256" key="1">
    <source>
        <dbReference type="RuleBase" id="RU365086"/>
    </source>
</evidence>
<dbReference type="PROSITE" id="PS51186">
    <property type="entry name" value="GNAT"/>
    <property type="match status" value="1"/>
</dbReference>
<proteinExistence type="inferred from homology"/>
<accession>A9TCZ8</accession>
<dbReference type="PANTHER" id="PTHR13355">
    <property type="entry name" value="GLUCOSAMINE 6-PHOSPHATE N-ACETYLTRANSFERASE"/>
    <property type="match status" value="1"/>
</dbReference>
<dbReference type="GeneID" id="112292123"/>
<protein>
    <recommendedName>
        <fullName evidence="1">Glucosamine 6-phosphate N-acetyltransferase</fullName>
        <ecNumber evidence="1">2.3.1.4</ecNumber>
    </recommendedName>
</protein>
<evidence type="ECO:0000259" key="2">
    <source>
        <dbReference type="PROSITE" id="PS51186"/>
    </source>
</evidence>
<organism evidence="3">
    <name type="scientific">Physcomitrium patens</name>
    <name type="common">Spreading-leaved earth moss</name>
    <name type="synonym">Physcomitrella patens</name>
    <dbReference type="NCBI Taxonomy" id="3218"/>
    <lineage>
        <taxon>Eukaryota</taxon>
        <taxon>Viridiplantae</taxon>
        <taxon>Streptophyta</taxon>
        <taxon>Embryophyta</taxon>
        <taxon>Bryophyta</taxon>
        <taxon>Bryophytina</taxon>
        <taxon>Bryopsida</taxon>
        <taxon>Funariidae</taxon>
        <taxon>Funariales</taxon>
        <taxon>Funariaceae</taxon>
        <taxon>Physcomitrium</taxon>
    </lineage>
</organism>
<dbReference type="GO" id="GO:0004343">
    <property type="term" value="F:glucosamine 6-phosphate N-acetyltransferase activity"/>
    <property type="evidence" value="ECO:0007669"/>
    <property type="project" value="UniProtKB-UniRule"/>
</dbReference>
<dbReference type="AlphaFoldDB" id="A9TCZ8"/>
<comment type="subunit">
    <text evidence="1">Homodimer.</text>
</comment>
<sequence>MEYKVVLGDWDSLQPPARLVRDEVFIQEQKVPVEEEWDDMDKECLHAVAYDKNGETLGTARLLPDGHIGRMAVRKIGRGFGVGGAMLKLLILQAKERGHKEVVLSAQIHAEKFYTRHGFVREGEEYMDAGIPHVQMRHVFV</sequence>
<dbReference type="CDD" id="cd04301">
    <property type="entry name" value="NAT_SF"/>
    <property type="match status" value="1"/>
</dbReference>
<dbReference type="EMBL" id="ABEU02000015">
    <property type="protein sequence ID" value="PNR39631.1"/>
    <property type="molecule type" value="Genomic_DNA"/>
</dbReference>
<keyword evidence="1" id="KW-0808">Transferase</keyword>
<evidence type="ECO:0000313" key="5">
    <source>
        <dbReference type="Proteomes" id="UP000006727"/>
    </source>
</evidence>
<dbReference type="InterPro" id="IPR000182">
    <property type="entry name" value="GNAT_dom"/>
</dbReference>
<dbReference type="GO" id="GO:0008080">
    <property type="term" value="F:N-acetyltransferase activity"/>
    <property type="evidence" value="ECO:0000318"/>
    <property type="project" value="GO_Central"/>
</dbReference>
<dbReference type="InterPro" id="IPR039143">
    <property type="entry name" value="GNPNAT1-like"/>
</dbReference>
<keyword evidence="1" id="KW-0012">Acyltransferase</keyword>
<feature type="domain" description="N-acetyltransferase" evidence="2">
    <location>
        <begin position="1"/>
        <end position="141"/>
    </location>
</feature>
<dbReference type="InterPro" id="IPR016181">
    <property type="entry name" value="Acyl_CoA_acyltransferase"/>
</dbReference>
<dbReference type="KEGG" id="ppp:112292123"/>
<dbReference type="EnsemblPlants" id="Pp3c15_18560V3.1">
    <property type="protein sequence ID" value="PAC:32928058.CDS.1"/>
    <property type="gene ID" value="Pp3c15_18560"/>
</dbReference>
<comment type="catalytic activity">
    <reaction evidence="1">
        <text>D-glucosamine 6-phosphate + acetyl-CoA = N-acetyl-D-glucosamine 6-phosphate + CoA + H(+)</text>
        <dbReference type="Rhea" id="RHEA:10292"/>
        <dbReference type="ChEBI" id="CHEBI:15378"/>
        <dbReference type="ChEBI" id="CHEBI:57287"/>
        <dbReference type="ChEBI" id="CHEBI:57288"/>
        <dbReference type="ChEBI" id="CHEBI:57513"/>
        <dbReference type="ChEBI" id="CHEBI:58725"/>
        <dbReference type="EC" id="2.3.1.4"/>
    </reaction>
</comment>
<gene>
    <name evidence="4" type="primary">LOC112292123</name>
    <name evidence="3" type="ORF">PHYPA_019910</name>
</gene>
<reference evidence="4" key="3">
    <citation type="submission" date="2020-12" db="UniProtKB">
        <authorList>
            <consortium name="EnsemblPlants"/>
        </authorList>
    </citation>
    <scope>IDENTIFICATION</scope>
</reference>
<comment type="similarity">
    <text evidence="1">Belongs to the acetyltransferase family. GNA1 subfamily.</text>
</comment>
<comment type="pathway">
    <text evidence="1">Nucleotide-sugar biosynthesis; UDP-N-acetyl-alpha-D-glucosamine biosynthesis; N-acetyl-alpha-D-glucosamine 1-phosphate from alpha-D-glucosamine 6-phosphate (route I): step 1/2.</text>
</comment>
<dbReference type="PANTHER" id="PTHR13355:SF11">
    <property type="entry name" value="GLUCOSAMINE 6-PHOSPHATE N-ACETYLTRANSFERASE"/>
    <property type="match status" value="1"/>
</dbReference>
<dbReference type="PaxDb" id="3218-PP1S206_91V6.1"/>
<dbReference type="HOGENOM" id="CLU_056607_6_4_1"/>
<reference evidence="3 5" key="1">
    <citation type="journal article" date="2008" name="Science">
        <title>The Physcomitrella genome reveals evolutionary insights into the conquest of land by plants.</title>
        <authorList>
            <person name="Rensing S."/>
            <person name="Lang D."/>
            <person name="Zimmer A."/>
            <person name="Terry A."/>
            <person name="Salamov A."/>
            <person name="Shapiro H."/>
            <person name="Nishiyama T."/>
            <person name="Perroud P.-F."/>
            <person name="Lindquist E."/>
            <person name="Kamisugi Y."/>
            <person name="Tanahashi T."/>
            <person name="Sakakibara K."/>
            <person name="Fujita T."/>
            <person name="Oishi K."/>
            <person name="Shin-I T."/>
            <person name="Kuroki Y."/>
            <person name="Toyoda A."/>
            <person name="Suzuki Y."/>
            <person name="Hashimoto A."/>
            <person name="Yamaguchi K."/>
            <person name="Sugano A."/>
            <person name="Kohara Y."/>
            <person name="Fujiyama A."/>
            <person name="Anterola A."/>
            <person name="Aoki S."/>
            <person name="Ashton N."/>
            <person name="Barbazuk W.B."/>
            <person name="Barker E."/>
            <person name="Bennetzen J."/>
            <person name="Bezanilla M."/>
            <person name="Blankenship R."/>
            <person name="Cho S.H."/>
            <person name="Dutcher S."/>
            <person name="Estelle M."/>
            <person name="Fawcett J.A."/>
            <person name="Gundlach H."/>
            <person name="Hanada K."/>
            <person name="Heyl A."/>
            <person name="Hicks K.A."/>
            <person name="Hugh J."/>
            <person name="Lohr M."/>
            <person name="Mayer K."/>
            <person name="Melkozernov A."/>
            <person name="Murata T."/>
            <person name="Nelson D."/>
            <person name="Pils B."/>
            <person name="Prigge M."/>
            <person name="Reiss B."/>
            <person name="Renner T."/>
            <person name="Rombauts S."/>
            <person name="Rushton P."/>
            <person name="Sanderfoot A."/>
            <person name="Schween G."/>
            <person name="Shiu S.-H."/>
            <person name="Stueber K."/>
            <person name="Theodoulou F.L."/>
            <person name="Tu H."/>
            <person name="Van de Peer Y."/>
            <person name="Verrier P.J."/>
            <person name="Waters E."/>
            <person name="Wood A."/>
            <person name="Yang L."/>
            <person name="Cove D."/>
            <person name="Cuming A."/>
            <person name="Hasebe M."/>
            <person name="Lucas S."/>
            <person name="Mishler D.B."/>
            <person name="Reski R."/>
            <person name="Grigoriev I."/>
            <person name="Quatrano R.S."/>
            <person name="Boore J.L."/>
        </authorList>
    </citation>
    <scope>NUCLEOTIDE SEQUENCE [LARGE SCALE GENOMIC DNA]</scope>
    <source>
        <strain evidence="4 5">cv. Gransden 2004</strain>
    </source>
</reference>
<dbReference type="RefSeq" id="XP_024396041.1">
    <property type="nucleotide sequence ID" value="XM_024540273.1"/>
</dbReference>
<dbReference type="STRING" id="3218.A9TCZ8"/>
<dbReference type="GO" id="GO:0006048">
    <property type="term" value="P:UDP-N-acetylglucosamine biosynthetic process"/>
    <property type="evidence" value="ECO:0007669"/>
    <property type="project" value="UniProtKB-UniRule"/>
</dbReference>
<evidence type="ECO:0000313" key="4">
    <source>
        <dbReference type="EnsemblPlants" id="PAC:32928058.CDS.1"/>
    </source>
</evidence>
<dbReference type="OMA" id="PHVEMRK"/>
<dbReference type="Gramene" id="Pp3c15_18560V3.1">
    <property type="protein sequence ID" value="PAC:32928058.CDS.1"/>
    <property type="gene ID" value="Pp3c15_18560"/>
</dbReference>
<evidence type="ECO:0000313" key="3">
    <source>
        <dbReference type="EMBL" id="PNR39631.1"/>
    </source>
</evidence>
<name>A9TCZ8_PHYPA</name>
<reference evidence="3 5" key="2">
    <citation type="journal article" date="2018" name="Plant J.">
        <title>The Physcomitrella patens chromosome-scale assembly reveals moss genome structure and evolution.</title>
        <authorList>
            <person name="Lang D."/>
            <person name="Ullrich K.K."/>
            <person name="Murat F."/>
            <person name="Fuchs J."/>
            <person name="Jenkins J."/>
            <person name="Haas F.B."/>
            <person name="Piednoel M."/>
            <person name="Gundlach H."/>
            <person name="Van Bel M."/>
            <person name="Meyberg R."/>
            <person name="Vives C."/>
            <person name="Morata J."/>
            <person name="Symeonidi A."/>
            <person name="Hiss M."/>
            <person name="Muchero W."/>
            <person name="Kamisugi Y."/>
            <person name="Saleh O."/>
            <person name="Blanc G."/>
            <person name="Decker E.L."/>
            <person name="van Gessel N."/>
            <person name="Grimwood J."/>
            <person name="Hayes R.D."/>
            <person name="Graham S.W."/>
            <person name="Gunter L.E."/>
            <person name="McDaniel S.F."/>
            <person name="Hoernstein S.N.W."/>
            <person name="Larsson A."/>
            <person name="Li F.W."/>
            <person name="Perroud P.F."/>
            <person name="Phillips J."/>
            <person name="Ranjan P."/>
            <person name="Rokshar D.S."/>
            <person name="Rothfels C.J."/>
            <person name="Schneider L."/>
            <person name="Shu S."/>
            <person name="Stevenson D.W."/>
            <person name="Thummler F."/>
            <person name="Tillich M."/>
            <person name="Villarreal Aguilar J.C."/>
            <person name="Widiez T."/>
            <person name="Wong G.K."/>
            <person name="Wymore A."/>
            <person name="Zhang Y."/>
            <person name="Zimmer A.D."/>
            <person name="Quatrano R.S."/>
            <person name="Mayer K.F.X."/>
            <person name="Goodstein D."/>
            <person name="Casacuberta J.M."/>
            <person name="Vandepoele K."/>
            <person name="Reski R."/>
            <person name="Cuming A.C."/>
            <person name="Tuskan G.A."/>
            <person name="Maumus F."/>
            <person name="Salse J."/>
            <person name="Schmutz J."/>
            <person name="Rensing S.A."/>
        </authorList>
    </citation>
    <scope>NUCLEOTIDE SEQUENCE [LARGE SCALE GENOMIC DNA]</scope>
    <source>
        <strain evidence="4 5">cv. Gransden 2004</strain>
    </source>
</reference>
<dbReference type="SUPFAM" id="SSF55729">
    <property type="entry name" value="Acyl-CoA N-acyltransferases (Nat)"/>
    <property type="match status" value="1"/>
</dbReference>
<dbReference type="Gramene" id="Pp3c15_18560V3.2">
    <property type="protein sequence ID" value="PAC:32928059.CDS.1"/>
    <property type="gene ID" value="Pp3c15_18560"/>
</dbReference>
<dbReference type="UniPathway" id="UPA00113">
    <property type="reaction ID" value="UER00529"/>
</dbReference>
<dbReference type="EnsemblPlants" id="Pp3c15_18560V3.2">
    <property type="protein sequence ID" value="PAC:32928059.CDS.1"/>
    <property type="gene ID" value="Pp3c15_18560"/>
</dbReference>